<name>A0A645HL14_9ZZZZ</name>
<reference evidence="1" key="1">
    <citation type="submission" date="2019-08" db="EMBL/GenBank/DDBJ databases">
        <authorList>
            <person name="Kucharzyk K."/>
            <person name="Murdoch R.W."/>
            <person name="Higgins S."/>
            <person name="Loffler F."/>
        </authorList>
    </citation>
    <scope>NUCLEOTIDE SEQUENCE</scope>
</reference>
<accession>A0A645HL14</accession>
<sequence>MLKKWRRSLALLLVFLFLMPATALADYATLDYVSLGDSVAAGYDPYTQTDQTSYADLINEALRDAGVPGTYLKA</sequence>
<evidence type="ECO:0000313" key="1">
    <source>
        <dbReference type="EMBL" id="MPN36303.1"/>
    </source>
</evidence>
<dbReference type="AlphaFoldDB" id="A0A645HL14"/>
<protein>
    <submittedName>
        <fullName evidence="1">Uncharacterized protein</fullName>
    </submittedName>
</protein>
<gene>
    <name evidence="1" type="ORF">SDC9_183812</name>
</gene>
<dbReference type="SUPFAM" id="SSF52266">
    <property type="entry name" value="SGNH hydrolase"/>
    <property type="match status" value="1"/>
</dbReference>
<proteinExistence type="predicted"/>
<dbReference type="EMBL" id="VSSQ01090351">
    <property type="protein sequence ID" value="MPN36303.1"/>
    <property type="molecule type" value="Genomic_DNA"/>
</dbReference>
<organism evidence="1">
    <name type="scientific">bioreactor metagenome</name>
    <dbReference type="NCBI Taxonomy" id="1076179"/>
    <lineage>
        <taxon>unclassified sequences</taxon>
        <taxon>metagenomes</taxon>
        <taxon>ecological metagenomes</taxon>
    </lineage>
</organism>
<comment type="caution">
    <text evidence="1">The sequence shown here is derived from an EMBL/GenBank/DDBJ whole genome shotgun (WGS) entry which is preliminary data.</text>
</comment>